<dbReference type="AlphaFoldDB" id="A0A1D2QSY4"/>
<evidence type="ECO:0000313" key="1">
    <source>
        <dbReference type="EMBL" id="ODS24701.1"/>
    </source>
</evidence>
<dbReference type="PANTHER" id="PTHR42194:SF1">
    <property type="entry name" value="UPF0276 PROTEIN HI_1600"/>
    <property type="match status" value="1"/>
</dbReference>
<dbReference type="InterPro" id="IPR007801">
    <property type="entry name" value="MbnB/TglH/ChrH"/>
</dbReference>
<protein>
    <submittedName>
        <fullName evidence="1">Uncharacterized protein</fullName>
    </submittedName>
</protein>
<comment type="caution">
    <text evidence="1">The sequence shown here is derived from an EMBL/GenBank/DDBJ whole genome shotgun (WGS) entry which is preliminary data.</text>
</comment>
<organism evidence="1 2">
    <name type="scientific">Candidatus Endobugula sertula</name>
    <name type="common">Bugula neritina bacterial symbiont</name>
    <dbReference type="NCBI Taxonomy" id="62101"/>
    <lineage>
        <taxon>Bacteria</taxon>
        <taxon>Pseudomonadati</taxon>
        <taxon>Pseudomonadota</taxon>
        <taxon>Gammaproteobacteria</taxon>
        <taxon>Cellvibrionales</taxon>
        <taxon>Cellvibrionaceae</taxon>
        <taxon>Candidatus Endobugula</taxon>
    </lineage>
</organism>
<dbReference type="SUPFAM" id="SSF51658">
    <property type="entry name" value="Xylose isomerase-like"/>
    <property type="match status" value="1"/>
</dbReference>
<dbReference type="InterPro" id="IPR036237">
    <property type="entry name" value="Xyl_isomerase-like_sf"/>
</dbReference>
<name>A0A1D2QSY4_9GAMM</name>
<dbReference type="Proteomes" id="UP000242502">
    <property type="component" value="Unassembled WGS sequence"/>
</dbReference>
<dbReference type="Pfam" id="PF05114">
    <property type="entry name" value="MbnB_TglH_ChrH"/>
    <property type="match status" value="1"/>
</dbReference>
<accession>A0A1D2QSY4</accession>
<dbReference type="STRING" id="62101.AB835_02170"/>
<gene>
    <name evidence="1" type="ORF">AB835_02170</name>
</gene>
<sequence>MTKQLTGVGIGLKAQHYNEILDRKPEIDWFEVHPENYMGEGGLPHKYLRQISDIYPLSMHGVGLSLGSADGISETHLAALKKVVKRYQPALVSEHLSWSHWNKIFLNDLLPIPYNHEALHIVVSNIQQVQNTLERQILIENPSAYLGFQQSDMPETEFLRNIVAQIHCGLLLDINNVYVSANNQHYSATDYIDNYPLHAVGEIHLAGHTKEIIDNETVLIDDHGSAITDEVWQLFQYTLNKLPHHVPVLIEWDTDIPELDTLVSETIKANHYLQSLPFSQTVKPAL</sequence>
<proteinExistence type="predicted"/>
<evidence type="ECO:0000313" key="2">
    <source>
        <dbReference type="Proteomes" id="UP000242502"/>
    </source>
</evidence>
<reference evidence="1 2" key="1">
    <citation type="journal article" date="2016" name="Appl. Environ. Microbiol.">
        <title>Lack of Overt Genome Reduction in the Bryostatin-Producing Bryozoan Symbiont "Candidatus Endobugula sertula".</title>
        <authorList>
            <person name="Miller I.J."/>
            <person name="Vanee N."/>
            <person name="Fong S.S."/>
            <person name="Lim-Fong G.E."/>
            <person name="Kwan J.C."/>
        </authorList>
    </citation>
    <scope>NUCLEOTIDE SEQUENCE [LARGE SCALE GENOMIC DNA]</scope>
    <source>
        <strain evidence="1">AB1-4</strain>
    </source>
</reference>
<dbReference type="EMBL" id="MDLC01000005">
    <property type="protein sequence ID" value="ODS24701.1"/>
    <property type="molecule type" value="Genomic_DNA"/>
</dbReference>
<dbReference type="PANTHER" id="PTHR42194">
    <property type="entry name" value="UPF0276 PROTEIN HI_1600"/>
    <property type="match status" value="1"/>
</dbReference>
<dbReference type="Gene3D" id="3.20.20.150">
    <property type="entry name" value="Divalent-metal-dependent TIM barrel enzymes"/>
    <property type="match status" value="1"/>
</dbReference>
<dbReference type="NCBIfam" id="NF003818">
    <property type="entry name" value="PRK05409.1"/>
    <property type="match status" value="1"/>
</dbReference>